<feature type="transmembrane region" description="Helical" evidence="10">
    <location>
        <begin position="413"/>
        <end position="435"/>
    </location>
</feature>
<feature type="transmembrane region" description="Helical" evidence="10">
    <location>
        <begin position="237"/>
        <end position="261"/>
    </location>
</feature>
<dbReference type="GO" id="GO:0008324">
    <property type="term" value="F:monoatomic cation transmembrane transporter activity"/>
    <property type="evidence" value="ECO:0007669"/>
    <property type="project" value="InterPro"/>
</dbReference>
<feature type="transmembrane region" description="Helical" evidence="10">
    <location>
        <begin position="281"/>
        <end position="314"/>
    </location>
</feature>
<accession>A0A9W8G369</accession>
<keyword evidence="8 10" id="KW-0472">Membrane</keyword>
<comment type="similarity">
    <text evidence="2">Belongs to the SLC41A transporter family.</text>
</comment>
<dbReference type="SUPFAM" id="SSF161093">
    <property type="entry name" value="MgtE membrane domain-like"/>
    <property type="match status" value="2"/>
</dbReference>
<evidence type="ECO:0000256" key="1">
    <source>
        <dbReference type="ARBA" id="ARBA00004141"/>
    </source>
</evidence>
<dbReference type="AlphaFoldDB" id="A0A9W8G369"/>
<evidence type="ECO:0000256" key="7">
    <source>
        <dbReference type="ARBA" id="ARBA00023065"/>
    </source>
</evidence>
<comment type="subcellular location">
    <subcellularLocation>
        <location evidence="1">Membrane</location>
        <topology evidence="1">Multi-pass membrane protein</topology>
    </subcellularLocation>
</comment>
<feature type="transmembrane region" description="Helical" evidence="10">
    <location>
        <begin position="350"/>
        <end position="370"/>
    </location>
</feature>
<dbReference type="InterPro" id="IPR006667">
    <property type="entry name" value="SLC41_membr_dom"/>
</dbReference>
<feature type="transmembrane region" description="Helical" evidence="10">
    <location>
        <begin position="447"/>
        <end position="468"/>
    </location>
</feature>
<organism evidence="12 13">
    <name type="scientific">Coemansia spiralis</name>
    <dbReference type="NCBI Taxonomy" id="417178"/>
    <lineage>
        <taxon>Eukaryota</taxon>
        <taxon>Fungi</taxon>
        <taxon>Fungi incertae sedis</taxon>
        <taxon>Zoopagomycota</taxon>
        <taxon>Kickxellomycotina</taxon>
        <taxon>Kickxellomycetes</taxon>
        <taxon>Kickxellales</taxon>
        <taxon>Kickxellaceae</taxon>
        <taxon>Coemansia</taxon>
    </lineage>
</organism>
<dbReference type="Proteomes" id="UP001151518">
    <property type="component" value="Unassembled WGS sequence"/>
</dbReference>
<dbReference type="OrthoDB" id="666972at2759"/>
<evidence type="ECO:0000256" key="3">
    <source>
        <dbReference type="ARBA" id="ARBA00022448"/>
    </source>
</evidence>
<dbReference type="EMBL" id="JANBTW010000131">
    <property type="protein sequence ID" value="KAJ2670145.1"/>
    <property type="molecule type" value="Genomic_DNA"/>
</dbReference>
<keyword evidence="5" id="KW-0460">Magnesium</keyword>
<reference evidence="12" key="1">
    <citation type="submission" date="2022-07" db="EMBL/GenBank/DDBJ databases">
        <title>Phylogenomic reconstructions and comparative analyses of Kickxellomycotina fungi.</title>
        <authorList>
            <person name="Reynolds N.K."/>
            <person name="Stajich J.E."/>
            <person name="Barry K."/>
            <person name="Grigoriev I.V."/>
            <person name="Crous P."/>
            <person name="Smith M.E."/>
        </authorList>
    </citation>
    <scope>NUCLEOTIDE SEQUENCE</scope>
    <source>
        <strain evidence="12">NRRL 3115</strain>
    </source>
</reference>
<evidence type="ECO:0000259" key="11">
    <source>
        <dbReference type="Pfam" id="PF01769"/>
    </source>
</evidence>
<comment type="caution">
    <text evidence="12">The sequence shown here is derived from an EMBL/GenBank/DDBJ whole genome shotgun (WGS) entry which is preliminary data.</text>
</comment>
<feature type="domain" description="SLC41A/MgtE integral membrane" evidence="11">
    <location>
        <begin position="194"/>
        <end position="337"/>
    </location>
</feature>
<protein>
    <recommendedName>
        <fullName evidence="11">SLC41A/MgtE integral membrane domain-containing protein</fullName>
    </recommendedName>
</protein>
<keyword evidence="6 10" id="KW-1133">Transmembrane helix</keyword>
<dbReference type="PANTHER" id="PTHR16228">
    <property type="entry name" value="DIVALENT CATION TRANSPORTER SOLUTE CARRIER FAMILY 41"/>
    <property type="match status" value="1"/>
</dbReference>
<dbReference type="Gene3D" id="1.10.357.20">
    <property type="entry name" value="SLC41 divalent cation transporters, integral membrane domain"/>
    <property type="match status" value="2"/>
</dbReference>
<evidence type="ECO:0000313" key="13">
    <source>
        <dbReference type="Proteomes" id="UP001151518"/>
    </source>
</evidence>
<evidence type="ECO:0000256" key="4">
    <source>
        <dbReference type="ARBA" id="ARBA00022692"/>
    </source>
</evidence>
<feature type="region of interest" description="Disordered" evidence="9">
    <location>
        <begin position="90"/>
        <end position="111"/>
    </location>
</feature>
<name>A0A9W8G369_9FUNG</name>
<keyword evidence="4 10" id="KW-0812">Transmembrane</keyword>
<dbReference type="GO" id="GO:0005886">
    <property type="term" value="C:plasma membrane"/>
    <property type="evidence" value="ECO:0007669"/>
    <property type="project" value="TreeGrafter"/>
</dbReference>
<feature type="compositionally biased region" description="Low complexity" evidence="9">
    <location>
        <begin position="19"/>
        <end position="30"/>
    </location>
</feature>
<evidence type="ECO:0000256" key="6">
    <source>
        <dbReference type="ARBA" id="ARBA00022989"/>
    </source>
</evidence>
<feature type="compositionally biased region" description="Low complexity" evidence="9">
    <location>
        <begin position="95"/>
        <end position="111"/>
    </location>
</feature>
<feature type="transmembrane region" description="Helical" evidence="10">
    <location>
        <begin position="522"/>
        <end position="541"/>
    </location>
</feature>
<evidence type="ECO:0000256" key="2">
    <source>
        <dbReference type="ARBA" id="ARBA00009749"/>
    </source>
</evidence>
<gene>
    <name evidence="12" type="ORF">GGI25_005934</name>
</gene>
<feature type="transmembrane region" description="Helical" evidence="10">
    <location>
        <begin position="326"/>
        <end position="344"/>
    </location>
</feature>
<dbReference type="InterPro" id="IPR036739">
    <property type="entry name" value="SLC41_membr_dom_sf"/>
</dbReference>
<evidence type="ECO:0000256" key="10">
    <source>
        <dbReference type="SAM" id="Phobius"/>
    </source>
</evidence>
<dbReference type="InterPro" id="IPR045349">
    <property type="entry name" value="SLC41A1-3"/>
</dbReference>
<feature type="transmembrane region" description="Helical" evidence="10">
    <location>
        <begin position="181"/>
        <end position="200"/>
    </location>
</feature>
<proteinExistence type="inferred from homology"/>
<feature type="domain" description="SLC41A/MgtE integral membrane" evidence="11">
    <location>
        <begin position="415"/>
        <end position="537"/>
    </location>
</feature>
<evidence type="ECO:0000256" key="5">
    <source>
        <dbReference type="ARBA" id="ARBA00022842"/>
    </source>
</evidence>
<feature type="transmembrane region" description="Helical" evidence="10">
    <location>
        <begin position="153"/>
        <end position="175"/>
    </location>
</feature>
<keyword evidence="7" id="KW-0406">Ion transport</keyword>
<feature type="transmembrane region" description="Helical" evidence="10">
    <location>
        <begin position="480"/>
        <end position="501"/>
    </location>
</feature>
<keyword evidence="3" id="KW-0813">Transport</keyword>
<feature type="region of interest" description="Disordered" evidence="9">
    <location>
        <begin position="1"/>
        <end position="33"/>
    </location>
</feature>
<dbReference type="Pfam" id="PF01769">
    <property type="entry name" value="MgtE"/>
    <property type="match status" value="2"/>
</dbReference>
<feature type="transmembrane region" description="Helical" evidence="10">
    <location>
        <begin position="382"/>
        <end position="401"/>
    </location>
</feature>
<evidence type="ECO:0000313" key="12">
    <source>
        <dbReference type="EMBL" id="KAJ2670145.1"/>
    </source>
</evidence>
<evidence type="ECO:0000256" key="8">
    <source>
        <dbReference type="ARBA" id="ARBA00023136"/>
    </source>
</evidence>
<evidence type="ECO:0000256" key="9">
    <source>
        <dbReference type="SAM" id="MobiDB-lite"/>
    </source>
</evidence>
<dbReference type="PANTHER" id="PTHR16228:SF7">
    <property type="entry name" value="SLC41A_MGTE INTEGRAL MEMBRANE DOMAIN-CONTAINING PROTEIN"/>
    <property type="match status" value="1"/>
</dbReference>
<sequence length="542" mass="57448">MNSDDASYFLRPGGEHASRSSSRASRTNASDTVPSLNEFSQWAMASQPSILNTNSSENSDAIALTPTHQQSKPHSSRASDDVANIMTLTHTGRQGSSSNNDDDGTSVGSSGASSRLSSIFDGADALATAPVSLRSTGLREQRQKPSRQIVKELTVEVMPALLVSVAGSVLAGYILGQIQDGTAFETIPAFFIMVPVLMNLKSNIELNMATRLSTLANLGVFDNKSEGTRAMRSNMELLLLQSTVVGTCVGLISALLSLLSSDSSSSVHKDHSVVGFLKESSILLATGIGCAVIGSAVIGVLNGFTVVVSTLFGIDPDNIGTPIASSFGDMSTLLILGAITSVLTTQMSTVWPLLVIVAFLTLGVLLFRVVKTNEQMAHHISEGWLPLLFAAVTSSIAGVVVERYAEKYPGMPALVPVVNGIGGNIGTVFASRLSTSLHRRQAHASEHNLVMLILLLINIPIQVGFLAMHRFFDPSLTTNFGFVIVYTAATIAHGAAMLTLARFGCHYLWARGYDPDDYVNPFITGTGDMLGTILLALVFIIV</sequence>